<evidence type="ECO:0000259" key="1">
    <source>
        <dbReference type="Pfam" id="PF01326"/>
    </source>
</evidence>
<dbReference type="InterPro" id="IPR002192">
    <property type="entry name" value="PPDK_AMP/ATP-bd"/>
</dbReference>
<evidence type="ECO:0000313" key="3">
    <source>
        <dbReference type="Proteomes" id="UP000035760"/>
    </source>
</evidence>
<gene>
    <name evidence="2" type="ORF">BN873_610057</name>
</gene>
<proteinExistence type="predicted"/>
<reference evidence="2" key="2">
    <citation type="submission" date="2014-03" db="EMBL/GenBank/DDBJ databases">
        <title>Candidatus Competibacter-lineage genomes retrieved from metagenomes reveal functional metabolic diversity.</title>
        <authorList>
            <person name="McIlroy S.J."/>
            <person name="Albertsen M."/>
            <person name="Andresen E.K."/>
            <person name="Saunders A.M."/>
            <person name="Kristiansen R."/>
            <person name="Stokholm-Bjerregaard M."/>
            <person name="Nielsen K.L."/>
            <person name="Nielsen P.H."/>
        </authorList>
    </citation>
    <scope>NUCLEOTIDE SEQUENCE</scope>
    <source>
        <strain evidence="2">Run_A_D11</strain>
    </source>
</reference>
<feature type="domain" description="Pyruvate phosphate dikinase AMP/ATP-binding" evidence="1">
    <location>
        <begin position="299"/>
        <end position="673"/>
    </location>
</feature>
<protein>
    <submittedName>
        <fullName evidence="2">Pyruvate phosphate dikinase PEP/pyruvate-binding</fullName>
    </submittedName>
</protein>
<evidence type="ECO:0000313" key="2">
    <source>
        <dbReference type="EMBL" id="CDI03660.1"/>
    </source>
</evidence>
<accession>W6MBU0</accession>
<dbReference type="GO" id="GO:0016301">
    <property type="term" value="F:kinase activity"/>
    <property type="evidence" value="ECO:0007669"/>
    <property type="project" value="UniProtKB-KW"/>
</dbReference>
<dbReference type="AlphaFoldDB" id="W6MBU0"/>
<dbReference type="GO" id="GO:0005524">
    <property type="term" value="F:ATP binding"/>
    <property type="evidence" value="ECO:0007669"/>
    <property type="project" value="InterPro"/>
</dbReference>
<comment type="caution">
    <text evidence="2">The sequence shown here is derived from an EMBL/GenBank/DDBJ whole genome shotgun (WGS) entry which is preliminary data.</text>
</comment>
<dbReference type="EMBL" id="CBTJ020000071">
    <property type="protein sequence ID" value="CDI03660.1"/>
    <property type="molecule type" value="Genomic_DNA"/>
</dbReference>
<dbReference type="Gene3D" id="3.30.1490.20">
    <property type="entry name" value="ATP-grasp fold, A domain"/>
    <property type="match status" value="1"/>
</dbReference>
<sequence length="877" mass="99916">MAAIDAQVSTGLAGLDRVFRGIMAGDNIVWQVDSIDDYRPLVEPFCQYARERGRKLVYFHFARHQPLVAEGPGVEMQVLDPGDGFEPFLSAIHKTIEQSGRGAYYVFDCLSDLVADWYSDQMLGNFFMLTCPYLYDLETIAYFALMRGHHSFHATAPILDTTQLFSDIYRHQNELYVQPLKVQQRYSPTMHLLHVWRNEEFVPVTDSVTISQILTLFPWSGLKANDPRLDIWNRTFLEVEEVVTAERENVPMVGLSRDLLQRTLRMTVSRDERVMRLAERYLSLSDILAIKARMIGTGLIGGKAVGVILARAILKRTDARWRDLLEIHDSFFIGSDVFYSYLVRNGCWWVRDKQKSPATFLDGAETARRRILRGDFPDYVMQQFSDMLDYFGQSPIIVRSSSLLEDNFGNAFAGKYDSVFCVNQGPREKRLDDLLSAIRTIYASTMSERALMYRVRRGLLDRDEQMGLLVQRVSGAQHGNLFYPHIAGVGLSFNPYVWSEQIDPAMGMVRLVMGLGTRAVDRSDDDYTRVVSLSDPERRPESNFDSVRQYAQKRIDVLDLEANQLSTRQFADVARQSPDLPLKMVAAVDDELEQRARERGMQNVFPWVLTFEELLRNTPFVRDMRDLLTILQQAYDYPVDVEFTANFVDETRYKIDLVQCRPFQVREAGTIANPPARIEPERLVLEAHGAVIGHSRIGTIDRLIYVAPAVYGQLPLNERHQIARLIGQITRLRGPNAAKSLMLIGPGRWGTTSPELGVPVRFAEINNAAVLCELVVMHEGLVPDVSLGTHFFSDLVETDILYLAVFPQRQDNRLSEDFFEQQPNRLAELLPNAANWAECVRVIDLPNDQCRMLLRLNANTLKQAVLCYLEAPGAVES</sequence>
<reference evidence="2" key="1">
    <citation type="submission" date="2013-07" db="EMBL/GenBank/DDBJ databases">
        <authorList>
            <person name="McIlroy S."/>
        </authorList>
    </citation>
    <scope>NUCLEOTIDE SEQUENCE [LARGE SCALE GENOMIC DNA]</scope>
    <source>
        <strain evidence="2">Run_A_D11</strain>
    </source>
</reference>
<dbReference type="RefSeq" id="WP_048674542.1">
    <property type="nucleotide sequence ID" value="NZ_CBTJ020000071.1"/>
</dbReference>
<organism evidence="2 3">
    <name type="scientific">Candidatus Competibacter denitrificans Run_A_D11</name>
    <dbReference type="NCBI Taxonomy" id="1400863"/>
    <lineage>
        <taxon>Bacteria</taxon>
        <taxon>Pseudomonadati</taxon>
        <taxon>Pseudomonadota</taxon>
        <taxon>Gammaproteobacteria</taxon>
        <taxon>Candidatus Competibacteraceae</taxon>
        <taxon>Candidatus Competibacter</taxon>
    </lineage>
</organism>
<dbReference type="Proteomes" id="UP000035760">
    <property type="component" value="Unassembled WGS sequence"/>
</dbReference>
<name>W6MBU0_9GAMM</name>
<dbReference type="OrthoDB" id="9812167at2"/>
<keyword evidence="2" id="KW-0670">Pyruvate</keyword>
<dbReference type="STRING" id="1400863.BN873_610057"/>
<dbReference type="SUPFAM" id="SSF56059">
    <property type="entry name" value="Glutathione synthetase ATP-binding domain-like"/>
    <property type="match status" value="1"/>
</dbReference>
<keyword evidence="3" id="KW-1185">Reference proteome</keyword>
<dbReference type="Pfam" id="PF01326">
    <property type="entry name" value="PPDK_N"/>
    <property type="match status" value="1"/>
</dbReference>
<dbReference type="InterPro" id="IPR013815">
    <property type="entry name" value="ATP_grasp_subdomain_1"/>
</dbReference>